<organism evidence="2 3">
    <name type="scientific">Alicyclobacillus cycloheptanicus</name>
    <dbReference type="NCBI Taxonomy" id="1457"/>
    <lineage>
        <taxon>Bacteria</taxon>
        <taxon>Bacillati</taxon>
        <taxon>Bacillota</taxon>
        <taxon>Bacilli</taxon>
        <taxon>Bacillales</taxon>
        <taxon>Alicyclobacillaceae</taxon>
        <taxon>Alicyclobacillus</taxon>
    </lineage>
</organism>
<proteinExistence type="predicted"/>
<name>A0ABT9XKB3_9BACL</name>
<reference evidence="2 3" key="1">
    <citation type="submission" date="2023-07" db="EMBL/GenBank/DDBJ databases">
        <title>Genomic Encyclopedia of Type Strains, Phase IV (KMG-IV): sequencing the most valuable type-strain genomes for metagenomic binning, comparative biology and taxonomic classification.</title>
        <authorList>
            <person name="Goeker M."/>
        </authorList>
    </citation>
    <scope>NUCLEOTIDE SEQUENCE [LARGE SCALE GENOMIC DNA]</scope>
    <source>
        <strain evidence="2 3">DSM 4006</strain>
    </source>
</reference>
<keyword evidence="1" id="KW-1133">Transmembrane helix</keyword>
<gene>
    <name evidence="2" type="ORF">J2S03_002590</name>
</gene>
<protein>
    <submittedName>
        <fullName evidence="2">Uncharacterized membrane protein YoaK (UPF0700 family)</fullName>
    </submittedName>
</protein>
<evidence type="ECO:0000313" key="3">
    <source>
        <dbReference type="Proteomes" id="UP001232973"/>
    </source>
</evidence>
<evidence type="ECO:0000256" key="1">
    <source>
        <dbReference type="SAM" id="Phobius"/>
    </source>
</evidence>
<dbReference type="Proteomes" id="UP001232973">
    <property type="component" value="Unassembled WGS sequence"/>
</dbReference>
<feature type="transmembrane region" description="Helical" evidence="1">
    <location>
        <begin position="31"/>
        <end position="50"/>
    </location>
</feature>
<dbReference type="EMBL" id="JAUSTP010000023">
    <property type="protein sequence ID" value="MDQ0190723.1"/>
    <property type="molecule type" value="Genomic_DNA"/>
</dbReference>
<keyword evidence="3" id="KW-1185">Reference proteome</keyword>
<sequence length="74" mass="8589">MIWLALFTAFAIAALDRHSRRQAARREIPVYWGLIFAAIAMSASVSWHLWPNLHLLAPFESMFGPVTKWMYEIL</sequence>
<accession>A0ABT9XKB3</accession>
<keyword evidence="1" id="KW-0472">Membrane</keyword>
<keyword evidence="1" id="KW-0812">Transmembrane</keyword>
<comment type="caution">
    <text evidence="2">The sequence shown here is derived from an EMBL/GenBank/DDBJ whole genome shotgun (WGS) entry which is preliminary data.</text>
</comment>
<evidence type="ECO:0000313" key="2">
    <source>
        <dbReference type="EMBL" id="MDQ0190723.1"/>
    </source>
</evidence>